<dbReference type="Proteomes" id="UP001596266">
    <property type="component" value="Unassembled WGS sequence"/>
</dbReference>
<dbReference type="EMBL" id="JBHSUA010000009">
    <property type="protein sequence ID" value="MFC6396210.1"/>
    <property type="molecule type" value="Genomic_DNA"/>
</dbReference>
<evidence type="ECO:0000256" key="5">
    <source>
        <dbReference type="ARBA" id="ARBA00022825"/>
    </source>
</evidence>
<dbReference type="InterPro" id="IPR002470">
    <property type="entry name" value="Peptidase_S9A"/>
</dbReference>
<gene>
    <name evidence="8" type="ORF">ACFP57_04285</name>
</gene>
<dbReference type="Pfam" id="PF02897">
    <property type="entry name" value="Peptidase_S9_N"/>
    <property type="match status" value="1"/>
</dbReference>
<protein>
    <recommendedName>
        <fullName evidence="2">prolyl oligopeptidase</fullName>
        <ecNumber evidence="2">3.4.21.26</ecNumber>
    </recommendedName>
</protein>
<feature type="domain" description="Peptidase S9 prolyl oligopeptidase catalytic" evidence="6">
    <location>
        <begin position="483"/>
        <end position="691"/>
    </location>
</feature>
<comment type="caution">
    <text evidence="8">The sequence shown here is derived from an EMBL/GenBank/DDBJ whole genome shotgun (WGS) entry which is preliminary data.</text>
</comment>
<dbReference type="PANTHER" id="PTHR42881">
    <property type="entry name" value="PROLYL ENDOPEPTIDASE"/>
    <property type="match status" value="1"/>
</dbReference>
<organism evidence="8 9">
    <name type="scientific">Luteococcus sanguinis</name>
    <dbReference type="NCBI Taxonomy" id="174038"/>
    <lineage>
        <taxon>Bacteria</taxon>
        <taxon>Bacillati</taxon>
        <taxon>Actinomycetota</taxon>
        <taxon>Actinomycetes</taxon>
        <taxon>Propionibacteriales</taxon>
        <taxon>Propionibacteriaceae</taxon>
        <taxon>Luteococcus</taxon>
    </lineage>
</organism>
<evidence type="ECO:0000313" key="8">
    <source>
        <dbReference type="EMBL" id="MFC6396210.1"/>
    </source>
</evidence>
<keyword evidence="4" id="KW-0378">Hydrolase</keyword>
<sequence length="697" mass="74982">MSTADTNRPPHTDRDDVIEDLFGHSVADPYRWLEDEDSVRTRDWVERQRAFTEPLLAALPGRDRFGDLMTAVTLRPRASTPRVSKGRFLRQVNSGGQLQDVVLVAGSLDELLAGGRVLVDPNTWSEDGSVSLSALTVAPGGEHFAVARSEAGSDWMRVQVVDEHGTAVEDHATTTKFCSPVWLPDGRSHLYNHFPGAGRADGSASAQLGAAQLRVHTVGADDWTVVDFTDEPQARAWAVVSDDDAWLVLHVHVGTERTTRVWLYPLTPGSDGRSRVGERVELVPEATAAWSYVGSRDDELLFLTDLDAPLGRVVALRPEGGLREVVAEQSVTLLQAELAADVLLASTLVDATPVVQRFSLAGESLGALDLPGGAVVALNTAEGSFEAFVGMSTVVDREAAFRVDAATGEVTALAGPAETPGVESWQPPRYSIERRRATSSDGAEVPYFLVLPEGVPDSPSPTILYGYGGFDIPILADFRATWPAWLAAGGKLVIANLRGGGEFGRQWYDQGRREHKQQVFDDLFAVAEQIISEGVTTAQQLAVHGKSNGGLLTGAAIAQRPELFAAAIPHVGVLDVVRFHRFTIGSAWISDYGDPDDPAELERILTWSPLHNLVPGTRYPATLVATSDHDDRVVPAHSYKFAAELQHCQGGQAPVWIRIEPSTGHGLTDKPPAVLAAEGADLLAFAAHHTGLVVERG</sequence>
<evidence type="ECO:0000256" key="4">
    <source>
        <dbReference type="ARBA" id="ARBA00022801"/>
    </source>
</evidence>
<evidence type="ECO:0000259" key="7">
    <source>
        <dbReference type="Pfam" id="PF02897"/>
    </source>
</evidence>
<dbReference type="Gene3D" id="3.40.50.1820">
    <property type="entry name" value="alpha/beta hydrolase"/>
    <property type="match status" value="1"/>
</dbReference>
<dbReference type="Pfam" id="PF00326">
    <property type="entry name" value="Peptidase_S9"/>
    <property type="match status" value="1"/>
</dbReference>
<dbReference type="Gene3D" id="2.130.10.120">
    <property type="entry name" value="Prolyl oligopeptidase, N-terminal domain"/>
    <property type="match status" value="1"/>
</dbReference>
<feature type="domain" description="Peptidase S9A N-terminal" evidence="7">
    <location>
        <begin position="10"/>
        <end position="413"/>
    </location>
</feature>
<keyword evidence="5" id="KW-0720">Serine protease</keyword>
<dbReference type="RefSeq" id="WP_343885163.1">
    <property type="nucleotide sequence ID" value="NZ_BAAAKI010000004.1"/>
</dbReference>
<dbReference type="InterPro" id="IPR051167">
    <property type="entry name" value="Prolyl_oligopep/macrocyclase"/>
</dbReference>
<dbReference type="SUPFAM" id="SSF50993">
    <property type="entry name" value="Peptidase/esterase 'gauge' domain"/>
    <property type="match status" value="1"/>
</dbReference>
<name>A0ABW1WY70_9ACTN</name>
<evidence type="ECO:0000256" key="2">
    <source>
        <dbReference type="ARBA" id="ARBA00011897"/>
    </source>
</evidence>
<dbReference type="PANTHER" id="PTHR42881:SF2">
    <property type="entry name" value="PROLYL ENDOPEPTIDASE"/>
    <property type="match status" value="1"/>
</dbReference>
<evidence type="ECO:0000313" key="9">
    <source>
        <dbReference type="Proteomes" id="UP001596266"/>
    </source>
</evidence>
<dbReference type="EC" id="3.4.21.26" evidence="2"/>
<dbReference type="InterPro" id="IPR029058">
    <property type="entry name" value="AB_hydrolase_fold"/>
</dbReference>
<dbReference type="InterPro" id="IPR023302">
    <property type="entry name" value="Pept_S9A_N"/>
</dbReference>
<proteinExistence type="predicted"/>
<accession>A0ABW1WY70</accession>
<keyword evidence="9" id="KW-1185">Reference proteome</keyword>
<evidence type="ECO:0000256" key="3">
    <source>
        <dbReference type="ARBA" id="ARBA00022670"/>
    </source>
</evidence>
<dbReference type="PRINTS" id="PR00862">
    <property type="entry name" value="PROLIGOPTASE"/>
</dbReference>
<dbReference type="SUPFAM" id="SSF53474">
    <property type="entry name" value="alpha/beta-Hydrolases"/>
    <property type="match status" value="1"/>
</dbReference>
<comment type="catalytic activity">
    <reaction evidence="1">
        <text>Hydrolysis of Pro-|-Xaa &gt;&gt; Ala-|-Xaa in oligopeptides.</text>
        <dbReference type="EC" id="3.4.21.26"/>
    </reaction>
</comment>
<keyword evidence="3" id="KW-0645">Protease</keyword>
<dbReference type="InterPro" id="IPR001375">
    <property type="entry name" value="Peptidase_S9_cat"/>
</dbReference>
<evidence type="ECO:0000259" key="6">
    <source>
        <dbReference type="Pfam" id="PF00326"/>
    </source>
</evidence>
<reference evidence="9" key="1">
    <citation type="journal article" date="2019" name="Int. J. Syst. Evol. Microbiol.">
        <title>The Global Catalogue of Microorganisms (GCM) 10K type strain sequencing project: providing services to taxonomists for standard genome sequencing and annotation.</title>
        <authorList>
            <consortium name="The Broad Institute Genomics Platform"/>
            <consortium name="The Broad Institute Genome Sequencing Center for Infectious Disease"/>
            <person name="Wu L."/>
            <person name="Ma J."/>
        </authorList>
    </citation>
    <scope>NUCLEOTIDE SEQUENCE [LARGE SCALE GENOMIC DNA]</scope>
    <source>
        <strain evidence="9">CGMCC 1.15277</strain>
    </source>
</reference>
<evidence type="ECO:0000256" key="1">
    <source>
        <dbReference type="ARBA" id="ARBA00001070"/>
    </source>
</evidence>